<keyword evidence="7" id="KW-0460">Magnesium</keyword>
<proteinExistence type="predicted"/>
<accession>A0A7R8GZA1</accession>
<dbReference type="PANTHER" id="PTHR45630">
    <property type="entry name" value="CATION-TRANSPORTING ATPASE-RELATED"/>
    <property type="match status" value="1"/>
</dbReference>
<sequence length="598" mass="66331">MGLSRPETVPQNFVAILQSYTKQGFRVIAAAVKSLNSNLSWSEVDKIHRNDLEKDAVFLGLIIMQNLVKEETYAAIKDLHDADINSVMVTGDNILTAISVGRDCQLVKSDQTVIRVEAEINQCQQLNVSYTLEENEKSNLVHDSNFIKSVQDMNYVFACDGKTFAHIRNNDRALLDRIVQRGKIFARMLPEQKIHLIECMKDLGRQVIMCGDGCNDCGALKNSSCGVEQPWSLLLHPLNSALLAFCFTQLIAVLMVFYIGTEPSDNQYLVVDIGLAALPIVMIGNCGPHHSLVKQKPSRHLLSFLPLYEQTNIFLLSGAAAVIAAIVFSKGTPYRKPLITNGIMAAWTICAAVTVVFMSLYRTEDFARRLNMKIAPSPEYQYILVVIMVCNCIFCYMWENYLLDGILFFKVLPWYKERIRGPHLPFEKLEQELTSKSGWPPIGDCKNNEIKIAVSVEGSSSNEIGRSTSSHGHSNNNPSPASDVTPAEIIREVKRNIKNRWSSSSPGASPATEEDKTHLLASPKDSPPPYQTNYSVNLSSLGGTRDLRSKSGSSNITEFSSPLNESKMLSRTSNSTSTVTTKPESSSSSSMHRKETSC</sequence>
<dbReference type="GO" id="GO:0140358">
    <property type="term" value="F:P-type transmembrane transporter activity"/>
    <property type="evidence" value="ECO:0007669"/>
    <property type="project" value="InterPro"/>
</dbReference>
<keyword evidence="3 12" id="KW-0812">Transmembrane</keyword>
<feature type="transmembrane region" description="Helical" evidence="12">
    <location>
        <begin position="267"/>
        <end position="286"/>
    </location>
</feature>
<feature type="compositionally biased region" description="Low complexity" evidence="11">
    <location>
        <begin position="570"/>
        <end position="590"/>
    </location>
</feature>
<feature type="region of interest" description="Disordered" evidence="11">
    <location>
        <begin position="461"/>
        <end position="598"/>
    </location>
</feature>
<keyword evidence="4" id="KW-0479">Metal-binding</keyword>
<organism evidence="13 14">
    <name type="scientific">Lepeophtheirus salmonis</name>
    <name type="common">Salmon louse</name>
    <name type="synonym">Caligus salmonis</name>
    <dbReference type="NCBI Taxonomy" id="72036"/>
    <lineage>
        <taxon>Eukaryota</taxon>
        <taxon>Metazoa</taxon>
        <taxon>Ecdysozoa</taxon>
        <taxon>Arthropoda</taxon>
        <taxon>Crustacea</taxon>
        <taxon>Multicrustacea</taxon>
        <taxon>Hexanauplia</taxon>
        <taxon>Copepoda</taxon>
        <taxon>Siphonostomatoida</taxon>
        <taxon>Caligidae</taxon>
        <taxon>Lepeophtheirus</taxon>
    </lineage>
</organism>
<dbReference type="Gene3D" id="3.40.50.1000">
    <property type="entry name" value="HAD superfamily/HAD-like"/>
    <property type="match status" value="1"/>
</dbReference>
<evidence type="ECO:0000256" key="2">
    <source>
        <dbReference type="ARBA" id="ARBA00022553"/>
    </source>
</evidence>
<dbReference type="GO" id="GO:0006874">
    <property type="term" value="P:intracellular calcium ion homeostasis"/>
    <property type="evidence" value="ECO:0007669"/>
    <property type="project" value="TreeGrafter"/>
</dbReference>
<reference evidence="13" key="1">
    <citation type="submission" date="2021-02" db="EMBL/GenBank/DDBJ databases">
        <authorList>
            <person name="Bekaert M."/>
        </authorList>
    </citation>
    <scope>NUCLEOTIDE SEQUENCE</scope>
    <source>
        <strain evidence="13">IoA-00</strain>
    </source>
</reference>
<evidence type="ECO:0000256" key="5">
    <source>
        <dbReference type="ARBA" id="ARBA00022741"/>
    </source>
</evidence>
<keyword evidence="6" id="KW-0067">ATP-binding</keyword>
<keyword evidence="5" id="KW-0547">Nucleotide-binding</keyword>
<evidence type="ECO:0000256" key="6">
    <source>
        <dbReference type="ARBA" id="ARBA00022840"/>
    </source>
</evidence>
<evidence type="ECO:0000256" key="7">
    <source>
        <dbReference type="ARBA" id="ARBA00022842"/>
    </source>
</evidence>
<dbReference type="InterPro" id="IPR023298">
    <property type="entry name" value="ATPase_P-typ_TM_dom_sf"/>
</dbReference>
<dbReference type="GO" id="GO:0019829">
    <property type="term" value="F:ATPase-coupled monoatomic cation transmembrane transporter activity"/>
    <property type="evidence" value="ECO:0007669"/>
    <property type="project" value="TreeGrafter"/>
</dbReference>
<evidence type="ECO:0000256" key="8">
    <source>
        <dbReference type="ARBA" id="ARBA00022967"/>
    </source>
</evidence>
<dbReference type="Proteomes" id="UP000675881">
    <property type="component" value="Chromosome 1"/>
</dbReference>
<dbReference type="OrthoDB" id="48943at2759"/>
<dbReference type="InterPro" id="IPR036412">
    <property type="entry name" value="HAD-like_sf"/>
</dbReference>
<keyword evidence="14" id="KW-1185">Reference proteome</keyword>
<feature type="transmembrane region" description="Helical" evidence="12">
    <location>
        <begin position="339"/>
        <end position="361"/>
    </location>
</feature>
<keyword evidence="10 12" id="KW-0472">Membrane</keyword>
<dbReference type="InterPro" id="IPR006544">
    <property type="entry name" value="P-type_TPase_V"/>
</dbReference>
<feature type="compositionally biased region" description="Polar residues" evidence="11">
    <location>
        <begin position="550"/>
        <end position="569"/>
    </location>
</feature>
<evidence type="ECO:0000256" key="11">
    <source>
        <dbReference type="SAM" id="MobiDB-lite"/>
    </source>
</evidence>
<name>A0A7R8GZA1_LEPSM</name>
<dbReference type="GO" id="GO:0046872">
    <property type="term" value="F:metal ion binding"/>
    <property type="evidence" value="ECO:0007669"/>
    <property type="project" value="UniProtKB-KW"/>
</dbReference>
<gene>
    <name evidence="13" type="ORF">LSAA_2081</name>
</gene>
<dbReference type="SUPFAM" id="SSF81660">
    <property type="entry name" value="Metal cation-transporting ATPase, ATP-binding domain N"/>
    <property type="match status" value="1"/>
</dbReference>
<comment type="subcellular location">
    <subcellularLocation>
        <location evidence="1">Membrane</location>
        <topology evidence="1">Multi-pass membrane protein</topology>
    </subcellularLocation>
</comment>
<feature type="transmembrane region" description="Helical" evidence="12">
    <location>
        <begin position="307"/>
        <end position="327"/>
    </location>
</feature>
<feature type="compositionally biased region" description="Low complexity" evidence="11">
    <location>
        <begin position="467"/>
        <end position="482"/>
    </location>
</feature>
<dbReference type="Pfam" id="PF13246">
    <property type="entry name" value="Cation_ATPase"/>
    <property type="match status" value="1"/>
</dbReference>
<evidence type="ECO:0000313" key="13">
    <source>
        <dbReference type="EMBL" id="CAF2760252.1"/>
    </source>
</evidence>
<evidence type="ECO:0000256" key="3">
    <source>
        <dbReference type="ARBA" id="ARBA00022692"/>
    </source>
</evidence>
<dbReference type="GO" id="GO:0005524">
    <property type="term" value="F:ATP binding"/>
    <property type="evidence" value="ECO:0007669"/>
    <property type="project" value="UniProtKB-KW"/>
</dbReference>
<evidence type="ECO:0000256" key="10">
    <source>
        <dbReference type="ARBA" id="ARBA00023136"/>
    </source>
</evidence>
<dbReference type="InterPro" id="IPR023299">
    <property type="entry name" value="ATPase_P-typ_cyto_dom_N"/>
</dbReference>
<protein>
    <submittedName>
        <fullName evidence="13">ATP13A3_4_5</fullName>
    </submittedName>
</protein>
<dbReference type="GO" id="GO:0016020">
    <property type="term" value="C:membrane"/>
    <property type="evidence" value="ECO:0007669"/>
    <property type="project" value="UniProtKB-SubCell"/>
</dbReference>
<dbReference type="InterPro" id="IPR023214">
    <property type="entry name" value="HAD_sf"/>
</dbReference>
<dbReference type="GO" id="GO:0015203">
    <property type="term" value="F:polyamine transmembrane transporter activity"/>
    <property type="evidence" value="ECO:0007669"/>
    <property type="project" value="TreeGrafter"/>
</dbReference>
<dbReference type="AlphaFoldDB" id="A0A7R8GZA1"/>
<evidence type="ECO:0000256" key="9">
    <source>
        <dbReference type="ARBA" id="ARBA00022989"/>
    </source>
</evidence>
<evidence type="ECO:0000256" key="12">
    <source>
        <dbReference type="SAM" id="Phobius"/>
    </source>
</evidence>
<dbReference type="EMBL" id="HG994580">
    <property type="protein sequence ID" value="CAF2760252.1"/>
    <property type="molecule type" value="Genomic_DNA"/>
</dbReference>
<evidence type="ECO:0000256" key="1">
    <source>
        <dbReference type="ARBA" id="ARBA00004141"/>
    </source>
</evidence>
<keyword evidence="2" id="KW-0597">Phosphoprotein</keyword>
<keyword evidence="8" id="KW-1278">Translocase</keyword>
<feature type="compositionally biased region" description="Polar residues" evidence="11">
    <location>
        <begin position="531"/>
        <end position="542"/>
    </location>
</feature>
<evidence type="ECO:0000313" key="14">
    <source>
        <dbReference type="Proteomes" id="UP000675881"/>
    </source>
</evidence>
<dbReference type="SUPFAM" id="SSF81665">
    <property type="entry name" value="Calcium ATPase, transmembrane domain M"/>
    <property type="match status" value="1"/>
</dbReference>
<feature type="transmembrane region" description="Helical" evidence="12">
    <location>
        <begin position="382"/>
        <end position="403"/>
    </location>
</feature>
<keyword evidence="9 12" id="KW-1133">Transmembrane helix</keyword>
<evidence type="ECO:0000256" key="4">
    <source>
        <dbReference type="ARBA" id="ARBA00022723"/>
    </source>
</evidence>
<feature type="transmembrane region" description="Helical" evidence="12">
    <location>
        <begin position="241"/>
        <end position="261"/>
    </location>
</feature>
<dbReference type="SUPFAM" id="SSF56784">
    <property type="entry name" value="HAD-like"/>
    <property type="match status" value="1"/>
</dbReference>
<dbReference type="PANTHER" id="PTHR45630:SF8">
    <property type="entry name" value="CATION-TRANSPORTING ATPASE"/>
    <property type="match status" value="1"/>
</dbReference>